<dbReference type="GO" id="GO:0016779">
    <property type="term" value="F:nucleotidyltransferase activity"/>
    <property type="evidence" value="ECO:0007669"/>
    <property type="project" value="InterPro"/>
</dbReference>
<gene>
    <name evidence="2" type="ORF">FVF58_40250</name>
</gene>
<dbReference type="Proteomes" id="UP000325273">
    <property type="component" value="Unassembled WGS sequence"/>
</dbReference>
<dbReference type="RefSeq" id="WP_149675217.1">
    <property type="nucleotide sequence ID" value="NZ_VTUZ01000044.1"/>
</dbReference>
<dbReference type="Pfam" id="PF01050">
    <property type="entry name" value="MannoseP_isomer"/>
    <property type="match status" value="1"/>
</dbReference>
<reference evidence="2 3" key="1">
    <citation type="submission" date="2019-08" db="EMBL/GenBank/DDBJ databases">
        <title>Paraburkholderia sp. DCY113.</title>
        <authorList>
            <person name="Kang J."/>
        </authorList>
    </citation>
    <scope>NUCLEOTIDE SEQUENCE [LARGE SCALE GENOMIC DNA]</scope>
    <source>
        <strain evidence="2 3">DCY113</strain>
    </source>
</reference>
<dbReference type="InterPro" id="IPR011051">
    <property type="entry name" value="RmlC_Cupin_sf"/>
</dbReference>
<name>A0A5B0GAV2_9BURK</name>
<keyword evidence="3" id="KW-1185">Reference proteome</keyword>
<sequence length="40" mass="4645">MRTFIPHGVTHRIGNPGKTPLEVIEVRMVLERNRATQRPH</sequence>
<dbReference type="EMBL" id="VTUZ01000044">
    <property type="protein sequence ID" value="KAA1000567.1"/>
    <property type="molecule type" value="Genomic_DNA"/>
</dbReference>
<organism evidence="2 3">
    <name type="scientific">Paraburkholderia panacisoli</name>
    <dbReference type="NCBI Taxonomy" id="2603818"/>
    <lineage>
        <taxon>Bacteria</taxon>
        <taxon>Pseudomonadati</taxon>
        <taxon>Pseudomonadota</taxon>
        <taxon>Betaproteobacteria</taxon>
        <taxon>Burkholderiales</taxon>
        <taxon>Burkholderiaceae</taxon>
        <taxon>Paraburkholderia</taxon>
    </lineage>
</organism>
<protein>
    <recommendedName>
        <fullName evidence="1">Mannose-6-phosphate isomerase type II C-terminal domain-containing protein</fullName>
    </recommendedName>
</protein>
<comment type="caution">
    <text evidence="2">The sequence shown here is derived from an EMBL/GenBank/DDBJ whole genome shotgun (WGS) entry which is preliminary data.</text>
</comment>
<dbReference type="AlphaFoldDB" id="A0A5B0GAV2"/>
<dbReference type="SUPFAM" id="SSF51182">
    <property type="entry name" value="RmlC-like cupins"/>
    <property type="match status" value="1"/>
</dbReference>
<feature type="domain" description="Mannose-6-phosphate isomerase type II C-terminal" evidence="1">
    <location>
        <begin position="3"/>
        <end position="28"/>
    </location>
</feature>
<proteinExistence type="predicted"/>
<evidence type="ECO:0000259" key="1">
    <source>
        <dbReference type="Pfam" id="PF01050"/>
    </source>
</evidence>
<evidence type="ECO:0000313" key="3">
    <source>
        <dbReference type="Proteomes" id="UP000325273"/>
    </source>
</evidence>
<dbReference type="InterPro" id="IPR001538">
    <property type="entry name" value="Man6P_isomerase-2_C"/>
</dbReference>
<dbReference type="GO" id="GO:0005976">
    <property type="term" value="P:polysaccharide metabolic process"/>
    <property type="evidence" value="ECO:0007669"/>
    <property type="project" value="InterPro"/>
</dbReference>
<accession>A0A5B0GAV2</accession>
<evidence type="ECO:0000313" key="2">
    <source>
        <dbReference type="EMBL" id="KAA1000567.1"/>
    </source>
</evidence>